<evidence type="ECO:0000313" key="3">
    <source>
        <dbReference type="EMBL" id="CAB4017624.1"/>
    </source>
</evidence>
<dbReference type="InterPro" id="IPR046903">
    <property type="entry name" value="Mab-21-like_nuc_Trfase"/>
</dbReference>
<protein>
    <submittedName>
        <fullName evidence="3">Uncharacterized protein</fullName>
    </submittedName>
</protein>
<feature type="domain" description="Mab-21-like HhH/H2TH-like" evidence="2">
    <location>
        <begin position="250"/>
        <end position="345"/>
    </location>
</feature>
<dbReference type="Pfam" id="PF03281">
    <property type="entry name" value="Mab-21"/>
    <property type="match status" value="1"/>
</dbReference>
<gene>
    <name evidence="3" type="ORF">PACLA_8A038693</name>
</gene>
<dbReference type="OrthoDB" id="10303253at2759"/>
<dbReference type="InterPro" id="IPR046906">
    <property type="entry name" value="Mab-21_HhH/H2TH-like"/>
</dbReference>
<evidence type="ECO:0000259" key="1">
    <source>
        <dbReference type="Pfam" id="PF03281"/>
    </source>
</evidence>
<name>A0A6S7IF99_PARCT</name>
<dbReference type="Proteomes" id="UP001152795">
    <property type="component" value="Unassembled WGS sequence"/>
</dbReference>
<organism evidence="3 4">
    <name type="scientific">Paramuricea clavata</name>
    <name type="common">Red gorgonian</name>
    <name type="synonym">Violescent sea-whip</name>
    <dbReference type="NCBI Taxonomy" id="317549"/>
    <lineage>
        <taxon>Eukaryota</taxon>
        <taxon>Metazoa</taxon>
        <taxon>Cnidaria</taxon>
        <taxon>Anthozoa</taxon>
        <taxon>Octocorallia</taxon>
        <taxon>Malacalcyonacea</taxon>
        <taxon>Plexauridae</taxon>
        <taxon>Paramuricea</taxon>
    </lineage>
</organism>
<reference evidence="3" key="1">
    <citation type="submission" date="2020-04" db="EMBL/GenBank/DDBJ databases">
        <authorList>
            <person name="Alioto T."/>
            <person name="Alioto T."/>
            <person name="Gomez Garrido J."/>
        </authorList>
    </citation>
    <scope>NUCLEOTIDE SEQUENCE</scope>
    <source>
        <strain evidence="3">A484AB</strain>
    </source>
</reference>
<feature type="domain" description="Mab-21-like nucleotidyltransferase" evidence="1">
    <location>
        <begin position="69"/>
        <end position="244"/>
    </location>
</feature>
<sequence length="361" mass="41971">MTDISHSDGELFHKIERLMREDQTRVRLGFDKAAAFINGLFCDLSSIDIRFEFDPVSLDDCRCERVTLNEFNLMCTLKHLPYEEMSLEGDARSGAVKLKLAESYSDSYDKACWEDVCTRYPGSRDRYLDTNKIRLALHRAVRTILNCENQEGASIICETKSGFITLIVNLHLNGIYRFNLLPAMWVSRKCLALKKFDERIAHVFDVLDHRDSVECIQIVARPTAALAHTLWRITFNDLENRILNLDKFFCVQHCIFAIHSLQKKYLVANNLPSLSLYNIRLLTLREILKNPKPKEWSPEKFSLRLDSLLKSARTALNEKSNNNVFTHVNILGNCHKKDLKFLSREFGRVRKFYKEMILRLS</sequence>
<comment type="caution">
    <text evidence="3">The sequence shown here is derived from an EMBL/GenBank/DDBJ whole genome shotgun (WGS) entry which is preliminary data.</text>
</comment>
<proteinExistence type="predicted"/>
<dbReference type="AlphaFoldDB" id="A0A6S7IF99"/>
<keyword evidence="4" id="KW-1185">Reference proteome</keyword>
<dbReference type="EMBL" id="CACRXK020009629">
    <property type="protein sequence ID" value="CAB4017624.1"/>
    <property type="molecule type" value="Genomic_DNA"/>
</dbReference>
<accession>A0A6S7IF99</accession>
<evidence type="ECO:0000313" key="4">
    <source>
        <dbReference type="Proteomes" id="UP001152795"/>
    </source>
</evidence>
<dbReference type="Pfam" id="PF20266">
    <property type="entry name" value="Mab-21_C"/>
    <property type="match status" value="1"/>
</dbReference>
<dbReference type="Gene3D" id="1.10.1410.40">
    <property type="match status" value="1"/>
</dbReference>
<evidence type="ECO:0000259" key="2">
    <source>
        <dbReference type="Pfam" id="PF20266"/>
    </source>
</evidence>